<name>A0A212LDD7_9HYPH</name>
<evidence type="ECO:0000256" key="5">
    <source>
        <dbReference type="ARBA" id="ARBA00023139"/>
    </source>
</evidence>
<evidence type="ECO:0000259" key="8">
    <source>
        <dbReference type="Pfam" id="PF05433"/>
    </source>
</evidence>
<organism evidence="10">
    <name type="scientific">uncultured Pleomorphomonas sp</name>
    <dbReference type="NCBI Taxonomy" id="442121"/>
    <lineage>
        <taxon>Bacteria</taxon>
        <taxon>Pseudomonadati</taxon>
        <taxon>Pseudomonadota</taxon>
        <taxon>Alphaproteobacteria</taxon>
        <taxon>Hyphomicrobiales</taxon>
        <taxon>Pleomorphomonadaceae</taxon>
        <taxon>Pleomorphomonas</taxon>
        <taxon>environmental samples</taxon>
    </lineage>
</organism>
<feature type="chain" id="PRO_5013392844" description="17 kDa surface antigen" evidence="7">
    <location>
        <begin position="23"/>
        <end position="154"/>
    </location>
</feature>
<keyword evidence="6" id="KW-0449">Lipoprotein</keyword>
<dbReference type="InterPro" id="IPR016364">
    <property type="entry name" value="Surface_antigen_Rickettsia"/>
</dbReference>
<evidence type="ECO:0000259" key="9">
    <source>
        <dbReference type="Pfam" id="PF16998"/>
    </source>
</evidence>
<dbReference type="Pfam" id="PF05433">
    <property type="entry name" value="Rick_17kDa_Anti"/>
    <property type="match status" value="1"/>
</dbReference>
<protein>
    <recommendedName>
        <fullName evidence="3">17 kDa surface antigen</fullName>
    </recommendedName>
</protein>
<comment type="similarity">
    <text evidence="2">Belongs to the rickettsiale 17 kDa surface antigen family.</text>
</comment>
<proteinExistence type="inferred from homology"/>
<reference evidence="10" key="1">
    <citation type="submission" date="2016-08" db="EMBL/GenBank/DDBJ databases">
        <authorList>
            <person name="Seilhamer J.J."/>
        </authorList>
    </citation>
    <scope>NUCLEOTIDE SEQUENCE</scope>
    <source>
        <strain evidence="10">86</strain>
    </source>
</reference>
<evidence type="ECO:0000256" key="3">
    <source>
        <dbReference type="ARBA" id="ARBA00015281"/>
    </source>
</evidence>
<evidence type="ECO:0000256" key="6">
    <source>
        <dbReference type="ARBA" id="ARBA00023288"/>
    </source>
</evidence>
<dbReference type="InterPro" id="IPR032635">
    <property type="entry name" value="Anti_2"/>
</dbReference>
<dbReference type="GO" id="GO:0009279">
    <property type="term" value="C:cell outer membrane"/>
    <property type="evidence" value="ECO:0007669"/>
    <property type="project" value="UniProtKB-SubCell"/>
</dbReference>
<dbReference type="InterPro" id="IPR008816">
    <property type="entry name" value="Gly_zipper_2TM_dom"/>
</dbReference>
<accession>A0A212LDD7</accession>
<dbReference type="Pfam" id="PF16998">
    <property type="entry name" value="17kDa_Anti_2"/>
    <property type="match status" value="1"/>
</dbReference>
<sequence length="154" mass="15616">MLLKKLVIVGLAASLLAGCATGSDHQNETLGTLAGAVGGAAIGSAFGQGSGKVAAIAAGALVGGFLGNQIGATLDADSQRYNYTASVQALDSGYPQQWQNPQTGVYGTVNPGPVAYVNNRTCRPYTNTVYIDGQPQVARGTACRNPDGSWQVVG</sequence>
<dbReference type="PROSITE" id="PS51257">
    <property type="entry name" value="PROKAR_LIPOPROTEIN"/>
    <property type="match status" value="1"/>
</dbReference>
<evidence type="ECO:0000256" key="4">
    <source>
        <dbReference type="ARBA" id="ARBA00022729"/>
    </source>
</evidence>
<evidence type="ECO:0000256" key="1">
    <source>
        <dbReference type="ARBA" id="ARBA00004459"/>
    </source>
</evidence>
<gene>
    <name evidence="10" type="primary">omp</name>
    <name evidence="10" type="ORF">KL86PLE_30008</name>
</gene>
<feature type="signal peptide" evidence="7">
    <location>
        <begin position="1"/>
        <end position="22"/>
    </location>
</feature>
<dbReference type="EMBL" id="FMJD01000007">
    <property type="protein sequence ID" value="SCM75561.1"/>
    <property type="molecule type" value="Genomic_DNA"/>
</dbReference>
<keyword evidence="5" id="KW-0564">Palmitate</keyword>
<keyword evidence="4 7" id="KW-0732">Signal</keyword>
<dbReference type="PIRSF" id="PIRSF002721">
    <property type="entry name" value="Surface_antigen_Rickettsia"/>
    <property type="match status" value="1"/>
</dbReference>
<evidence type="ECO:0000256" key="7">
    <source>
        <dbReference type="SAM" id="SignalP"/>
    </source>
</evidence>
<evidence type="ECO:0000313" key="10">
    <source>
        <dbReference type="EMBL" id="SCM75561.1"/>
    </source>
</evidence>
<comment type="subcellular location">
    <subcellularLocation>
        <location evidence="1">Cell outer membrane</location>
        <topology evidence="1">Lipid-anchor</topology>
    </subcellularLocation>
</comment>
<evidence type="ECO:0000256" key="2">
    <source>
        <dbReference type="ARBA" id="ARBA00008681"/>
    </source>
</evidence>
<feature type="domain" description="Glycine zipper 2TM" evidence="8">
    <location>
        <begin position="30"/>
        <end position="71"/>
    </location>
</feature>
<feature type="domain" description="Surface antigen" evidence="9">
    <location>
        <begin position="94"/>
        <end position="153"/>
    </location>
</feature>
<dbReference type="AlphaFoldDB" id="A0A212LDD7"/>